<feature type="compositionally biased region" description="Basic and acidic residues" evidence="1">
    <location>
        <begin position="187"/>
        <end position="207"/>
    </location>
</feature>
<feature type="signal peptide" evidence="2">
    <location>
        <begin position="1"/>
        <end position="21"/>
    </location>
</feature>
<feature type="region of interest" description="Disordered" evidence="1">
    <location>
        <begin position="180"/>
        <end position="284"/>
    </location>
</feature>
<name>A0A383RYG6_9PSED</name>
<gene>
    <name evidence="3" type="ORF">CCOS865_04377</name>
</gene>
<evidence type="ECO:0000256" key="2">
    <source>
        <dbReference type="SAM" id="SignalP"/>
    </source>
</evidence>
<sequence length="416" mass="45932">MRLVPITLVALLSSVALSTMAAPTSITEANRLFDQMDREEMLADLESASHCVGQRNFSCAEAHLKAARELINTDADQTVWNRVVADYNSERQFVEDEAQAEREQARLERQQERDEEEAAARREERLEAKRNEAYAFGSAFIGLQTHLSAEQRAQMIEAYVADTMAGQGANNVRRVGNQMQSDMQAQLEDKRQRHEAHAERQRERAEQTRQAIEQQRAARTEAAHSRTQTALAAAQSQQGAGAEPSTAKQAAALEQSKARQKQLEEAQAQKLARQQAADDAAEQAREQAAAVAKAKAAEARAAQKLAKQQEEDRAKQDYLRQTTKQTKLAAITCFGPHYYVVGIRPRIKPELHSCVDVSFRASCPGGGTSAQGVISNFLGASTDCFMGDTVEMEKLDCPAKEVQVQALETRPCGGFK</sequence>
<organism evidence="3 4">
    <name type="scientific">Pseudomonas reidholzensis</name>
    <dbReference type="NCBI Taxonomy" id="1785162"/>
    <lineage>
        <taxon>Bacteria</taxon>
        <taxon>Pseudomonadati</taxon>
        <taxon>Pseudomonadota</taxon>
        <taxon>Gammaproteobacteria</taxon>
        <taxon>Pseudomonadales</taxon>
        <taxon>Pseudomonadaceae</taxon>
        <taxon>Pseudomonas</taxon>
    </lineage>
</organism>
<feature type="chain" id="PRO_5016615921" evidence="2">
    <location>
        <begin position="22"/>
        <end position="416"/>
    </location>
</feature>
<protein>
    <submittedName>
        <fullName evidence="3">Uncharacterized protein</fullName>
    </submittedName>
</protein>
<keyword evidence="2" id="KW-0732">Signal</keyword>
<dbReference type="Proteomes" id="UP000263595">
    <property type="component" value="Unassembled WGS sequence"/>
</dbReference>
<accession>A0A383RYG6</accession>
<dbReference type="RefSeq" id="WP_119144825.1">
    <property type="nucleotide sequence ID" value="NZ_CBCSFL010000034.1"/>
</dbReference>
<evidence type="ECO:0000313" key="3">
    <source>
        <dbReference type="EMBL" id="SYX92092.1"/>
    </source>
</evidence>
<feature type="compositionally biased region" description="Low complexity" evidence="1">
    <location>
        <begin position="227"/>
        <end position="242"/>
    </location>
</feature>
<dbReference type="AlphaFoldDB" id="A0A383RYG6"/>
<proteinExistence type="predicted"/>
<evidence type="ECO:0000313" key="4">
    <source>
        <dbReference type="Proteomes" id="UP000263595"/>
    </source>
</evidence>
<evidence type="ECO:0000256" key="1">
    <source>
        <dbReference type="SAM" id="MobiDB-lite"/>
    </source>
</evidence>
<dbReference type="EMBL" id="UNOZ01000030">
    <property type="protein sequence ID" value="SYX92092.1"/>
    <property type="molecule type" value="Genomic_DNA"/>
</dbReference>
<reference evidence="4" key="1">
    <citation type="submission" date="2018-08" db="EMBL/GenBank/DDBJ databases">
        <authorList>
            <person name="Blom J."/>
        </authorList>
    </citation>
    <scope>NUCLEOTIDE SEQUENCE [LARGE SCALE GENOMIC DNA]</scope>
    <source>
        <strain evidence="4">CCOS 865</strain>
    </source>
</reference>
<feature type="compositionally biased region" description="Low complexity" evidence="1">
    <location>
        <begin position="265"/>
        <end position="278"/>
    </location>
</feature>
<keyword evidence="4" id="KW-1185">Reference proteome</keyword>
<feature type="region of interest" description="Disordered" evidence="1">
    <location>
        <begin position="103"/>
        <end position="124"/>
    </location>
</feature>
<dbReference type="OrthoDB" id="7033818at2"/>